<dbReference type="Pfam" id="PF08808">
    <property type="entry name" value="RES"/>
    <property type="match status" value="1"/>
</dbReference>
<proteinExistence type="predicted"/>
<name>A0ABW1LNX0_9ACTN</name>
<evidence type="ECO:0000259" key="1">
    <source>
        <dbReference type="SMART" id="SM00953"/>
    </source>
</evidence>
<reference evidence="3" key="1">
    <citation type="journal article" date="2019" name="Int. J. Syst. Evol. Microbiol.">
        <title>The Global Catalogue of Microorganisms (GCM) 10K type strain sequencing project: providing services to taxonomists for standard genome sequencing and annotation.</title>
        <authorList>
            <consortium name="The Broad Institute Genomics Platform"/>
            <consortium name="The Broad Institute Genome Sequencing Center for Infectious Disease"/>
            <person name="Wu L."/>
            <person name="Ma J."/>
        </authorList>
    </citation>
    <scope>NUCLEOTIDE SEQUENCE [LARGE SCALE GENOMIC DNA]</scope>
    <source>
        <strain evidence="3">CCUG 54522</strain>
    </source>
</reference>
<feature type="domain" description="RES" evidence="1">
    <location>
        <begin position="35"/>
        <end position="179"/>
    </location>
</feature>
<dbReference type="RefSeq" id="WP_379156785.1">
    <property type="nucleotide sequence ID" value="NZ_JBHSRJ010000005.1"/>
</dbReference>
<dbReference type="EMBL" id="JBHSRJ010000005">
    <property type="protein sequence ID" value="MFC6044793.1"/>
    <property type="molecule type" value="Genomic_DNA"/>
</dbReference>
<accession>A0ABW1LNX0</accession>
<comment type="caution">
    <text evidence="2">The sequence shown here is derived from an EMBL/GenBank/DDBJ whole genome shotgun (WGS) entry which is preliminary data.</text>
</comment>
<organism evidence="2 3">
    <name type="scientific">Nocardioides hankookensis</name>
    <dbReference type="NCBI Taxonomy" id="443157"/>
    <lineage>
        <taxon>Bacteria</taxon>
        <taxon>Bacillati</taxon>
        <taxon>Actinomycetota</taxon>
        <taxon>Actinomycetes</taxon>
        <taxon>Propionibacteriales</taxon>
        <taxon>Nocardioidaceae</taxon>
        <taxon>Nocardioides</taxon>
    </lineage>
</organism>
<evidence type="ECO:0000313" key="2">
    <source>
        <dbReference type="EMBL" id="MFC6044793.1"/>
    </source>
</evidence>
<protein>
    <submittedName>
        <fullName evidence="2">RES family NAD+ phosphorylase</fullName>
    </submittedName>
</protein>
<dbReference type="SMART" id="SM00953">
    <property type="entry name" value="RES"/>
    <property type="match status" value="1"/>
</dbReference>
<keyword evidence="3" id="KW-1185">Reference proteome</keyword>
<dbReference type="Proteomes" id="UP001596135">
    <property type="component" value="Unassembled WGS sequence"/>
</dbReference>
<sequence>MSRDRALARVVADAGTVSVSGRYYRFTARRRVPYAFDGSDRGGRWGPPATFRVLYLADDYEACVIEAYRHSTDNAMDPAQPPVRLGLVGCIVEVTNILDLTKAATRVDLGLDPAILFSEPQDPATGAAYLACGAVAQAAHQIGRHGLLVPSATQRGTTLALFTDLLPDHERPQRAGGVSTWEALPPDPRQLRIVHSEES</sequence>
<gene>
    <name evidence="2" type="ORF">ACFPYL_17010</name>
</gene>
<dbReference type="InterPro" id="IPR014914">
    <property type="entry name" value="RES_dom"/>
</dbReference>
<evidence type="ECO:0000313" key="3">
    <source>
        <dbReference type="Proteomes" id="UP001596135"/>
    </source>
</evidence>